<evidence type="ECO:0000313" key="1">
    <source>
        <dbReference type="EMBL" id="VDP65299.1"/>
    </source>
</evidence>
<sequence length="206" mass="23103">MFKTNSSCSFVNYETQLIELSRIERHLTYYNRILEHVRGAAIESLCRILLLTPSFIETFLADLSCRIFNAAESDRGVDLLPGKRLLDLEYADDIVLLCNNAQAMQSPLNQLAINVRRYGMCFAPLKCKVLLQDWQNSNPVLTLDGEQIEVVEKFVYLGSCISAGGGVSDEINTRIVKARAAYANLGHLWRLRDVSLAVKGRICNAS</sequence>
<dbReference type="AlphaFoldDB" id="A0A183KT81"/>
<proteinExistence type="predicted"/>
<dbReference type="EMBL" id="UZAK01040813">
    <property type="protein sequence ID" value="VDP65299.1"/>
    <property type="molecule type" value="Genomic_DNA"/>
</dbReference>
<organism evidence="3">
    <name type="scientific">Schistosoma curassoni</name>
    <dbReference type="NCBI Taxonomy" id="6186"/>
    <lineage>
        <taxon>Eukaryota</taxon>
        <taxon>Metazoa</taxon>
        <taxon>Spiralia</taxon>
        <taxon>Lophotrochozoa</taxon>
        <taxon>Platyhelminthes</taxon>
        <taxon>Trematoda</taxon>
        <taxon>Digenea</taxon>
        <taxon>Strigeidida</taxon>
        <taxon>Schistosomatoidea</taxon>
        <taxon>Schistosomatidae</taxon>
        <taxon>Schistosoma</taxon>
    </lineage>
</organism>
<protein>
    <submittedName>
        <fullName evidence="3">Reverse transcriptase domain-containing protein</fullName>
    </submittedName>
</protein>
<keyword evidence="2" id="KW-1185">Reference proteome</keyword>
<dbReference type="Proteomes" id="UP000279833">
    <property type="component" value="Unassembled WGS sequence"/>
</dbReference>
<dbReference type="WBParaSite" id="SCUD_0001827401-mRNA-1">
    <property type="protein sequence ID" value="SCUD_0001827401-mRNA-1"/>
    <property type="gene ID" value="SCUD_0001827401"/>
</dbReference>
<reference evidence="1 2" key="2">
    <citation type="submission" date="2018-11" db="EMBL/GenBank/DDBJ databases">
        <authorList>
            <consortium name="Pathogen Informatics"/>
        </authorList>
    </citation>
    <scope>NUCLEOTIDE SEQUENCE [LARGE SCALE GENOMIC DNA]</scope>
    <source>
        <strain evidence="1">Dakar</strain>
        <strain evidence="2">Dakar, Senegal</strain>
    </source>
</reference>
<gene>
    <name evidence="1" type="ORF">SCUD_LOCUS18271</name>
</gene>
<dbReference type="PANTHER" id="PTHR47027">
    <property type="entry name" value="REVERSE TRANSCRIPTASE DOMAIN-CONTAINING PROTEIN"/>
    <property type="match status" value="1"/>
</dbReference>
<reference evidence="3" key="1">
    <citation type="submission" date="2016-06" db="UniProtKB">
        <authorList>
            <consortium name="WormBaseParasite"/>
        </authorList>
    </citation>
    <scope>IDENTIFICATION</scope>
</reference>
<evidence type="ECO:0000313" key="3">
    <source>
        <dbReference type="WBParaSite" id="SCUD_0001827401-mRNA-1"/>
    </source>
</evidence>
<dbReference type="PANTHER" id="PTHR47027:SF20">
    <property type="entry name" value="REVERSE TRANSCRIPTASE-LIKE PROTEIN WITH RNA-DIRECTED DNA POLYMERASE DOMAIN"/>
    <property type="match status" value="1"/>
</dbReference>
<name>A0A183KT81_9TREM</name>
<evidence type="ECO:0000313" key="2">
    <source>
        <dbReference type="Proteomes" id="UP000279833"/>
    </source>
</evidence>
<accession>A0A183KT81</accession>